<dbReference type="CDD" id="cd06533">
    <property type="entry name" value="Glyco_transf_WecG_TagA"/>
    <property type="match status" value="1"/>
</dbReference>
<dbReference type="PANTHER" id="PTHR34136">
    <property type="match status" value="1"/>
</dbReference>
<reference evidence="3 4" key="1">
    <citation type="submission" date="2024-10" db="EMBL/GenBank/DDBJ databases">
        <authorList>
            <person name="Ratan Roy A."/>
            <person name="Morales Sandoval P.H."/>
            <person name="De Los Santos Villalobos S."/>
            <person name="Chakraborty S."/>
            <person name="Mukherjee J."/>
        </authorList>
    </citation>
    <scope>NUCLEOTIDE SEQUENCE [LARGE SCALE GENOMIC DNA]</scope>
    <source>
        <strain evidence="3 4">S1</strain>
    </source>
</reference>
<protein>
    <submittedName>
        <fullName evidence="3">WecB/TagA/CpsF family glycosyltransferase</fullName>
    </submittedName>
</protein>
<evidence type="ECO:0000313" key="4">
    <source>
        <dbReference type="Proteomes" id="UP001600165"/>
    </source>
</evidence>
<organism evidence="3 4">
    <name type="scientific">Almyronema epifaneia S1</name>
    <dbReference type="NCBI Taxonomy" id="2991925"/>
    <lineage>
        <taxon>Bacteria</taxon>
        <taxon>Bacillati</taxon>
        <taxon>Cyanobacteriota</taxon>
        <taxon>Cyanophyceae</taxon>
        <taxon>Nodosilineales</taxon>
        <taxon>Nodosilineaceae</taxon>
        <taxon>Almyronema</taxon>
        <taxon>Almyronema epifaneia</taxon>
    </lineage>
</organism>
<dbReference type="EMBL" id="JBHZOL010000021">
    <property type="protein sequence ID" value="MFE4105289.1"/>
    <property type="molecule type" value="Genomic_DNA"/>
</dbReference>
<dbReference type="InterPro" id="IPR004629">
    <property type="entry name" value="WecG_TagA_CpsF"/>
</dbReference>
<keyword evidence="2" id="KW-0808">Transferase</keyword>
<proteinExistence type="predicted"/>
<dbReference type="Proteomes" id="UP001600165">
    <property type="component" value="Unassembled WGS sequence"/>
</dbReference>
<comment type="caution">
    <text evidence="3">The sequence shown here is derived from an EMBL/GenBank/DDBJ whole genome shotgun (WGS) entry which is preliminary data.</text>
</comment>
<accession>A0ABW6IAW4</accession>
<name>A0ABW6IAW4_9CYAN</name>
<dbReference type="Pfam" id="PF03808">
    <property type="entry name" value="Glyco_tran_WecG"/>
    <property type="match status" value="1"/>
</dbReference>
<sequence length="263" mass="30083">MNQIKLLNIKIDNLSLPELLDRLNPAHGGIVLTPNVDHLMKLQNDDHFYDVYQAAQYRVCDSQILMYASRFLGTPIDEKISGSDLFPAFCQKYGKDPNVKIFLLGGGPQVAQRAQENINLRVGRELVVAAHSPSYGFEQKEQECQEIVELINQSRANVLAVGLGAPKQEKWIFKYKDLLPDIKVFLAIGATLNFEAGILHRAPKWMSELGVEWLYRLACEPRRLWRRYLVEGLPFFKLVVQQKLNRYRDPFAAKSLVVSQEKL</sequence>
<keyword evidence="4" id="KW-1185">Reference proteome</keyword>
<keyword evidence="1" id="KW-0328">Glycosyltransferase</keyword>
<gene>
    <name evidence="3" type="ORF">ACFVKH_03300</name>
</gene>
<dbReference type="NCBIfam" id="TIGR00696">
    <property type="entry name" value="wecG_tagA_cpsF"/>
    <property type="match status" value="1"/>
</dbReference>
<dbReference type="RefSeq" id="WP_377961569.1">
    <property type="nucleotide sequence ID" value="NZ_JBHZOL010000021.1"/>
</dbReference>
<evidence type="ECO:0000256" key="2">
    <source>
        <dbReference type="ARBA" id="ARBA00022679"/>
    </source>
</evidence>
<dbReference type="PANTHER" id="PTHR34136:SF1">
    <property type="entry name" value="UDP-N-ACETYL-D-MANNOSAMINURONIC ACID TRANSFERASE"/>
    <property type="match status" value="1"/>
</dbReference>
<evidence type="ECO:0000313" key="3">
    <source>
        <dbReference type="EMBL" id="MFE4105289.1"/>
    </source>
</evidence>
<evidence type="ECO:0000256" key="1">
    <source>
        <dbReference type="ARBA" id="ARBA00022676"/>
    </source>
</evidence>